<evidence type="ECO:0000259" key="4">
    <source>
        <dbReference type="SMART" id="SM00560"/>
    </source>
</evidence>
<gene>
    <name evidence="5" type="ORF">KBB96_05760</name>
</gene>
<dbReference type="PANTHER" id="PTHR47635:SF2">
    <property type="entry name" value="LAMG-LIKE JELLYROLL FOLD DOMAIN-CONTAINING PROTEIN"/>
    <property type="match status" value="1"/>
</dbReference>
<evidence type="ECO:0000256" key="3">
    <source>
        <dbReference type="SAM" id="SignalP"/>
    </source>
</evidence>
<protein>
    <submittedName>
        <fullName evidence="5">LamG domain-containing protein</fullName>
    </submittedName>
</protein>
<dbReference type="RefSeq" id="WP_211633355.1">
    <property type="nucleotide sequence ID" value="NZ_CP073100.1"/>
</dbReference>
<name>A0A975J1N8_9BACT</name>
<organism evidence="5 6">
    <name type="scientific">Luteolibacter ambystomatis</name>
    <dbReference type="NCBI Taxonomy" id="2824561"/>
    <lineage>
        <taxon>Bacteria</taxon>
        <taxon>Pseudomonadati</taxon>
        <taxon>Verrucomicrobiota</taxon>
        <taxon>Verrucomicrobiia</taxon>
        <taxon>Verrucomicrobiales</taxon>
        <taxon>Verrucomicrobiaceae</taxon>
        <taxon>Luteolibacter</taxon>
    </lineage>
</organism>
<keyword evidence="6" id="KW-1185">Reference proteome</keyword>
<dbReference type="Proteomes" id="UP000676169">
    <property type="component" value="Chromosome"/>
</dbReference>
<dbReference type="InterPro" id="IPR013320">
    <property type="entry name" value="ConA-like_dom_sf"/>
</dbReference>
<evidence type="ECO:0000313" key="6">
    <source>
        <dbReference type="Proteomes" id="UP000676169"/>
    </source>
</evidence>
<evidence type="ECO:0000256" key="1">
    <source>
        <dbReference type="ARBA" id="ARBA00022729"/>
    </source>
</evidence>
<accession>A0A975J1N8</accession>
<dbReference type="Pfam" id="PF13385">
    <property type="entry name" value="Laminin_G_3"/>
    <property type="match status" value="1"/>
</dbReference>
<evidence type="ECO:0000313" key="5">
    <source>
        <dbReference type="EMBL" id="QUE52395.1"/>
    </source>
</evidence>
<dbReference type="InterPro" id="IPR006558">
    <property type="entry name" value="LamG-like"/>
</dbReference>
<dbReference type="PANTHER" id="PTHR47635">
    <property type="entry name" value="CUB DOMAIN-CONTAINING PROTEIN"/>
    <property type="match status" value="1"/>
</dbReference>
<feature type="domain" description="LamG-like jellyroll fold" evidence="4">
    <location>
        <begin position="114"/>
        <end position="243"/>
    </location>
</feature>
<dbReference type="EMBL" id="CP073100">
    <property type="protein sequence ID" value="QUE52395.1"/>
    <property type="molecule type" value="Genomic_DNA"/>
</dbReference>
<dbReference type="AlphaFoldDB" id="A0A975J1N8"/>
<keyword evidence="1 3" id="KW-0732">Signal</keyword>
<dbReference type="KEGG" id="lamb:KBB96_05760"/>
<proteinExistence type="predicted"/>
<feature type="chain" id="PRO_5038043826" evidence="3">
    <location>
        <begin position="21"/>
        <end position="273"/>
    </location>
</feature>
<dbReference type="SMART" id="SM00560">
    <property type="entry name" value="LamGL"/>
    <property type="match status" value="1"/>
</dbReference>
<evidence type="ECO:0000256" key="2">
    <source>
        <dbReference type="ARBA" id="ARBA00023157"/>
    </source>
</evidence>
<sequence>MNSSKLFSLSALSLLMLASADGALVAYWNLNESSGNVADSSGNGLTGTASAGGLTYSQGSVTAGTYGALTVDSTTAAAFGSSVAFTRASSGSFTVPGTAGGVLESLAEAGPSTGSFTVMAWINTSGLPASTTYRVFGTGPNGGWGLGVANVDRLKFTTFGNTDYLSTGTAGFNGNWHHIAVTWNNGTVTSYVDGNVFALGSAATTFTDEAGTIFRIGSNSNNTDFFNGRIDELKIYNTAMNVNQIRLEAVAVPEPSVALIGSLGLLALVRRRC</sequence>
<keyword evidence="2" id="KW-1015">Disulfide bond</keyword>
<reference evidence="5" key="1">
    <citation type="submission" date="2021-04" db="EMBL/GenBank/DDBJ databases">
        <title>Luteolibacter sp. 32A isolated from the skin of an Anderson's salamander (Ambystoma andersonii).</title>
        <authorList>
            <person name="Spergser J."/>
            <person name="Busse H.-J."/>
        </authorList>
    </citation>
    <scope>NUCLEOTIDE SEQUENCE</scope>
    <source>
        <strain evidence="5">32A</strain>
    </source>
</reference>
<dbReference type="Gene3D" id="2.60.120.200">
    <property type="match status" value="1"/>
</dbReference>
<feature type="signal peptide" evidence="3">
    <location>
        <begin position="1"/>
        <end position="20"/>
    </location>
</feature>
<dbReference type="SUPFAM" id="SSF49899">
    <property type="entry name" value="Concanavalin A-like lectins/glucanases"/>
    <property type="match status" value="1"/>
</dbReference>